<dbReference type="RefSeq" id="WP_186506722.1">
    <property type="nucleotide sequence ID" value="NZ_JACNEP010000007.1"/>
</dbReference>
<dbReference type="InterPro" id="IPR029044">
    <property type="entry name" value="Nucleotide-diphossugar_trans"/>
</dbReference>
<protein>
    <submittedName>
        <fullName evidence="1">Glycosyl transferase</fullName>
    </submittedName>
</protein>
<dbReference type="EMBL" id="JACNEP010000007">
    <property type="protein sequence ID" value="MBC3766222.1"/>
    <property type="molecule type" value="Genomic_DNA"/>
</dbReference>
<reference evidence="1" key="2">
    <citation type="submission" date="2020-08" db="EMBL/GenBank/DDBJ databases">
        <authorList>
            <person name="Lai Q."/>
        </authorList>
    </citation>
    <scope>NUCLEOTIDE SEQUENCE</scope>
    <source>
        <strain evidence="1">S27-2</strain>
    </source>
</reference>
<dbReference type="Proteomes" id="UP000601768">
    <property type="component" value="Unassembled WGS sequence"/>
</dbReference>
<keyword evidence="2" id="KW-1185">Reference proteome</keyword>
<sequence>MADFYQNGVVTTLHNLAKRPLEELEKELVSFSEKRPMALILPSLFSELEGPALGKIIEHICDVPYLSQIVIGLDRADEAQYKHALKFFDALPQHHRILWNDGPRLKALDAELAEMELAPRELGKGRNVWYCMGYILASGKAESVALHDCDILTYDRELLARLIYPVAHPNFNYEFCKGFYARVADGKMNGRVSRLLVTPLLRALKSIVGHSPYLEFMDSFRYPLAGEFSFRRDVLNDIRIPSDWGLEIGVLSEMYRNYSSNRLCQVDIAETYDHKHQDLSLHDQQAGLSKMSIDITKALLRKLATQGQTFNSETFRSLKATYFRIALDFVETYHNDALMNGLKLDIHNEEKAVEMFASNIMTAGQSFLENPMERPFIPSWNRVVSAMPDVLERLKEAVELDYQEFKE</sequence>
<dbReference type="GO" id="GO:0016740">
    <property type="term" value="F:transferase activity"/>
    <property type="evidence" value="ECO:0007669"/>
    <property type="project" value="UniProtKB-KW"/>
</dbReference>
<evidence type="ECO:0000313" key="2">
    <source>
        <dbReference type="Proteomes" id="UP000601768"/>
    </source>
</evidence>
<dbReference type="AlphaFoldDB" id="A0A8J6M2H5"/>
<reference evidence="1" key="1">
    <citation type="journal article" date="2018" name="Int. J. Syst. Evol. Microbiol.">
        <title>Neptunicella marina gen. nov., sp. nov., isolated from surface seawater.</title>
        <authorList>
            <person name="Liu X."/>
            <person name="Lai Q."/>
            <person name="Du Y."/>
            <person name="Zhang X."/>
            <person name="Liu Z."/>
            <person name="Sun F."/>
            <person name="Shao Z."/>
        </authorList>
    </citation>
    <scope>NUCLEOTIDE SEQUENCE</scope>
    <source>
        <strain evidence="1">S27-2</strain>
    </source>
</reference>
<proteinExistence type="predicted"/>
<gene>
    <name evidence="1" type="ORF">H8B19_10045</name>
</gene>
<name>A0A8J6M2H5_9ALTE</name>
<comment type="caution">
    <text evidence="1">The sequence shown here is derived from an EMBL/GenBank/DDBJ whole genome shotgun (WGS) entry which is preliminary data.</text>
</comment>
<evidence type="ECO:0000313" key="1">
    <source>
        <dbReference type="EMBL" id="MBC3766222.1"/>
    </source>
</evidence>
<organism evidence="1 2">
    <name type="scientific">Neptunicella marina</name>
    <dbReference type="NCBI Taxonomy" id="2125989"/>
    <lineage>
        <taxon>Bacteria</taxon>
        <taxon>Pseudomonadati</taxon>
        <taxon>Pseudomonadota</taxon>
        <taxon>Gammaproteobacteria</taxon>
        <taxon>Alteromonadales</taxon>
        <taxon>Alteromonadaceae</taxon>
        <taxon>Neptunicella</taxon>
    </lineage>
</organism>
<accession>A0A8J6M2H5</accession>
<keyword evidence="1" id="KW-0808">Transferase</keyword>
<dbReference type="Gene3D" id="3.90.550.10">
    <property type="entry name" value="Spore Coat Polysaccharide Biosynthesis Protein SpsA, Chain A"/>
    <property type="match status" value="1"/>
</dbReference>
<dbReference type="SUPFAM" id="SSF53448">
    <property type="entry name" value="Nucleotide-diphospho-sugar transferases"/>
    <property type="match status" value="1"/>
</dbReference>